<proteinExistence type="inferred from homology"/>
<dbReference type="InterPro" id="IPR050626">
    <property type="entry name" value="Peptidase_M16"/>
</dbReference>
<organism evidence="8">
    <name type="scientific">marine metagenome</name>
    <dbReference type="NCBI Taxonomy" id="408172"/>
    <lineage>
        <taxon>unclassified sequences</taxon>
        <taxon>metagenomes</taxon>
        <taxon>ecological metagenomes</taxon>
    </lineage>
</organism>
<dbReference type="InterPro" id="IPR011765">
    <property type="entry name" value="Pept_M16_N"/>
</dbReference>
<keyword evidence="2" id="KW-0645">Protease</keyword>
<evidence type="ECO:0000259" key="7">
    <source>
        <dbReference type="Pfam" id="PF05193"/>
    </source>
</evidence>
<feature type="non-terminal residue" evidence="8">
    <location>
        <position position="252"/>
    </location>
</feature>
<dbReference type="SUPFAM" id="SSF63411">
    <property type="entry name" value="LuxS/MPP-like metallohydrolase"/>
    <property type="match status" value="1"/>
</dbReference>
<dbReference type="GO" id="GO:0006508">
    <property type="term" value="P:proteolysis"/>
    <property type="evidence" value="ECO:0007669"/>
    <property type="project" value="UniProtKB-KW"/>
</dbReference>
<gene>
    <name evidence="8" type="ORF">METZ01_LOCUS207914</name>
</gene>
<keyword evidence="5" id="KW-0482">Metalloprotease</keyword>
<keyword evidence="4" id="KW-0862">Zinc</keyword>
<name>A0A382EWC2_9ZZZZ</name>
<evidence type="ECO:0000256" key="5">
    <source>
        <dbReference type="ARBA" id="ARBA00023049"/>
    </source>
</evidence>
<reference evidence="8" key="1">
    <citation type="submission" date="2018-05" db="EMBL/GenBank/DDBJ databases">
        <authorList>
            <person name="Lanie J.A."/>
            <person name="Ng W.-L."/>
            <person name="Kazmierczak K.M."/>
            <person name="Andrzejewski T.M."/>
            <person name="Davidsen T.M."/>
            <person name="Wayne K.J."/>
            <person name="Tettelin H."/>
            <person name="Glass J.I."/>
            <person name="Rusch D."/>
            <person name="Podicherti R."/>
            <person name="Tsui H.-C.T."/>
            <person name="Winkler M.E."/>
        </authorList>
    </citation>
    <scope>NUCLEOTIDE SEQUENCE</scope>
</reference>
<dbReference type="GO" id="GO:0046872">
    <property type="term" value="F:metal ion binding"/>
    <property type="evidence" value="ECO:0007669"/>
    <property type="project" value="InterPro"/>
</dbReference>
<dbReference type="GO" id="GO:0008237">
    <property type="term" value="F:metallopeptidase activity"/>
    <property type="evidence" value="ECO:0007669"/>
    <property type="project" value="UniProtKB-KW"/>
</dbReference>
<protein>
    <recommendedName>
        <fullName evidence="9">Peptidase M16 N-terminal domain-containing protein</fullName>
    </recommendedName>
</protein>
<evidence type="ECO:0000313" key="8">
    <source>
        <dbReference type="EMBL" id="SVB55060.1"/>
    </source>
</evidence>
<dbReference type="InterPro" id="IPR007863">
    <property type="entry name" value="Peptidase_M16_C"/>
</dbReference>
<evidence type="ECO:0000256" key="4">
    <source>
        <dbReference type="ARBA" id="ARBA00022833"/>
    </source>
</evidence>
<keyword evidence="3" id="KW-0378">Hydrolase</keyword>
<comment type="similarity">
    <text evidence="1">Belongs to the peptidase M16 family.</text>
</comment>
<dbReference type="Pfam" id="PF05193">
    <property type="entry name" value="Peptidase_M16_C"/>
    <property type="match status" value="1"/>
</dbReference>
<dbReference type="Pfam" id="PF00675">
    <property type="entry name" value="Peptidase_M16"/>
    <property type="match status" value="1"/>
</dbReference>
<accession>A0A382EWC2</accession>
<dbReference type="Gene3D" id="3.30.830.10">
    <property type="entry name" value="Metalloenzyme, LuxS/M16 peptidase-like"/>
    <property type="match status" value="1"/>
</dbReference>
<dbReference type="InterPro" id="IPR011249">
    <property type="entry name" value="Metalloenz_LuxS/M16"/>
</dbReference>
<evidence type="ECO:0000259" key="6">
    <source>
        <dbReference type="Pfam" id="PF00675"/>
    </source>
</evidence>
<evidence type="ECO:0000256" key="3">
    <source>
        <dbReference type="ARBA" id="ARBA00022801"/>
    </source>
</evidence>
<dbReference type="AlphaFoldDB" id="A0A382EWC2"/>
<evidence type="ECO:0000256" key="1">
    <source>
        <dbReference type="ARBA" id="ARBA00007261"/>
    </source>
</evidence>
<feature type="domain" description="Peptidase M16 N-terminal" evidence="6">
    <location>
        <begin position="42"/>
        <end position="166"/>
    </location>
</feature>
<evidence type="ECO:0000256" key="2">
    <source>
        <dbReference type="ARBA" id="ARBA00022670"/>
    </source>
</evidence>
<dbReference type="PANTHER" id="PTHR43690:SF35">
    <property type="entry name" value="NON-CATALYTIC MEMBER OF PEPTIDASE SUBFAMILY M16B-RELATED"/>
    <property type="match status" value="1"/>
</dbReference>
<evidence type="ECO:0008006" key="9">
    <source>
        <dbReference type="Google" id="ProtNLM"/>
    </source>
</evidence>
<feature type="domain" description="Peptidase M16 C-terminal" evidence="7">
    <location>
        <begin position="199"/>
        <end position="243"/>
    </location>
</feature>
<dbReference type="PANTHER" id="PTHR43690">
    <property type="entry name" value="NARDILYSIN"/>
    <property type="match status" value="1"/>
</dbReference>
<sequence>MHRYFFQLLICALLICFSSCNSNEEEFTIEFEKYTLENGLEVILHKDSSDPIVAVTTLVHVGSSREKPGRTGFAHFFEHMSFNDSENVPRGANRKMIPELGGVRNGGTWSDGTIYYEVVPKDAFEKILWIDSDRMGFMINTVTDEALEREKQVVKNEKRERVDNNPYGHTGAVIRENLYPEGHPYNWTVIGDLEDLQAATLADVKEFYEKYYGANNTTLVIAGDIDIVETKKLVEKWFGEIRRGSVIEPLSP</sequence>
<dbReference type="EMBL" id="UINC01046707">
    <property type="protein sequence ID" value="SVB55060.1"/>
    <property type="molecule type" value="Genomic_DNA"/>
</dbReference>